<dbReference type="GO" id="GO:0043531">
    <property type="term" value="F:ADP binding"/>
    <property type="evidence" value="ECO:0007669"/>
    <property type="project" value="TreeGrafter"/>
</dbReference>
<keyword evidence="9 16" id="KW-1278">Translocase</keyword>
<evidence type="ECO:0000259" key="19">
    <source>
        <dbReference type="Pfam" id="PF02874"/>
    </source>
</evidence>
<comment type="subunit">
    <text evidence="15">F-type ATPases have 2 components, CF(1) - the catalytic core - and CF(0) - the membrane proton channel. CF(1) has five subunits: alpha(3), beta(3), gamma(1), delta(1), epsilon(1). CF(0) has four main subunits: a(1), b(1), b'(1) and c(9-12).</text>
</comment>
<evidence type="ECO:0000256" key="7">
    <source>
        <dbReference type="ARBA" id="ARBA00022781"/>
    </source>
</evidence>
<dbReference type="AlphaFoldDB" id="A0A290S5N6"/>
<feature type="binding site" evidence="16">
    <location>
        <begin position="186"/>
        <end position="193"/>
    </location>
    <ligand>
        <name>ATP</name>
        <dbReference type="ChEBI" id="CHEBI:30616"/>
    </ligand>
</feature>
<reference evidence="20 21" key="1">
    <citation type="journal article" date="2012" name="J. Bacteriol.">
        <title>Genome sequences of type strains of seven species of the marine bacterium Pseudoalteromonas.</title>
        <authorList>
            <person name="Xie B.B."/>
            <person name="Shu Y.L."/>
            <person name="Qin Q.L."/>
            <person name="Rong J.C."/>
            <person name="Zhang X.Y."/>
            <person name="Chen X.L."/>
            <person name="Shi M."/>
            <person name="He H.L."/>
            <person name="Zhou B.C."/>
            <person name="Zhang Y.Z."/>
        </authorList>
    </citation>
    <scope>NUCLEOTIDE SEQUENCE [LARGE SCALE GENOMIC DNA]</scope>
    <source>
        <strain evidence="20 21">A 37-1-2</strain>
    </source>
</reference>
<keyword evidence="3 16" id="KW-0813">Transport</keyword>
<dbReference type="CDD" id="cd01132">
    <property type="entry name" value="F1-ATPase_alpha_CD"/>
    <property type="match status" value="1"/>
</dbReference>
<dbReference type="CDD" id="cd18113">
    <property type="entry name" value="ATP-synt_F1_alpha_C"/>
    <property type="match status" value="1"/>
</dbReference>
<dbReference type="InterPro" id="IPR033732">
    <property type="entry name" value="ATP_synth_F1_a_nt-bd_dom"/>
</dbReference>
<feature type="domain" description="ATPase F1/V1/A1 complex alpha/beta subunit N-terminal" evidence="19">
    <location>
        <begin position="44"/>
        <end position="109"/>
    </location>
</feature>
<keyword evidence="12 16" id="KW-0139">CF(1)</keyword>
<organism evidence="20 21">
    <name type="scientific">Pseudoalteromonas arctica A 37-1-2</name>
    <dbReference type="NCBI Taxonomy" id="1117313"/>
    <lineage>
        <taxon>Bacteria</taxon>
        <taxon>Pseudomonadati</taxon>
        <taxon>Pseudomonadota</taxon>
        <taxon>Gammaproteobacteria</taxon>
        <taxon>Alteromonadales</taxon>
        <taxon>Pseudoalteromonadaceae</taxon>
        <taxon>Pseudoalteromonas</taxon>
    </lineage>
</organism>
<dbReference type="GO" id="GO:0045259">
    <property type="term" value="C:proton-transporting ATP synthase complex"/>
    <property type="evidence" value="ECO:0007669"/>
    <property type="project" value="UniProtKB-KW"/>
</dbReference>
<dbReference type="InterPro" id="IPR020003">
    <property type="entry name" value="ATPase_a/bsu_AS"/>
</dbReference>
<dbReference type="Pfam" id="PF00306">
    <property type="entry name" value="ATP-synt_ab_C"/>
    <property type="match status" value="1"/>
</dbReference>
<evidence type="ECO:0000256" key="10">
    <source>
        <dbReference type="ARBA" id="ARBA00023065"/>
    </source>
</evidence>
<dbReference type="InterPro" id="IPR004100">
    <property type="entry name" value="ATPase_F1/V1/A1_a/bsu_N"/>
</dbReference>
<dbReference type="Proteomes" id="UP000016505">
    <property type="component" value="Chromosome I"/>
</dbReference>
<dbReference type="Pfam" id="PF00006">
    <property type="entry name" value="ATP-synt_ab"/>
    <property type="match status" value="1"/>
</dbReference>
<evidence type="ECO:0000256" key="8">
    <source>
        <dbReference type="ARBA" id="ARBA00022840"/>
    </source>
</evidence>
<evidence type="ECO:0000256" key="13">
    <source>
        <dbReference type="ARBA" id="ARBA00023310"/>
    </source>
</evidence>
<dbReference type="NCBIfam" id="NF009884">
    <property type="entry name" value="PRK13343.1"/>
    <property type="match status" value="1"/>
</dbReference>
<dbReference type="InterPro" id="IPR038376">
    <property type="entry name" value="ATP_synth_asu_C_sf"/>
</dbReference>
<dbReference type="Gene3D" id="2.40.30.20">
    <property type="match status" value="1"/>
</dbReference>
<dbReference type="GO" id="GO:0046933">
    <property type="term" value="F:proton-transporting ATP synthase activity, rotational mechanism"/>
    <property type="evidence" value="ECO:0007669"/>
    <property type="project" value="UniProtKB-UniRule"/>
</dbReference>
<dbReference type="OrthoDB" id="9803053at2"/>
<dbReference type="InterPro" id="IPR000793">
    <property type="entry name" value="ATP_synth_asu_C"/>
</dbReference>
<dbReference type="InterPro" id="IPR005294">
    <property type="entry name" value="ATP_synth_F1_asu"/>
</dbReference>
<comment type="subcellular location">
    <subcellularLocation>
        <location evidence="16">Cell membrane</location>
        <topology evidence="16">Peripheral membrane protein</topology>
    </subcellularLocation>
    <subcellularLocation>
        <location evidence="2">Membrane</location>
    </subcellularLocation>
</comment>
<protein>
    <recommendedName>
        <fullName evidence="16">ATP synthase subunit alpha</fullName>
        <ecNumber evidence="16">7.1.2.2</ecNumber>
    </recommendedName>
    <alternativeName>
        <fullName evidence="16">ATP synthase F1 sector subunit alpha</fullName>
    </alternativeName>
    <alternativeName>
        <fullName evidence="16">F-ATPase subunit alpha</fullName>
    </alternativeName>
</protein>
<evidence type="ECO:0000256" key="3">
    <source>
        <dbReference type="ARBA" id="ARBA00022448"/>
    </source>
</evidence>
<dbReference type="EC" id="7.1.2.2" evidence="16"/>
<dbReference type="Pfam" id="PF02874">
    <property type="entry name" value="ATP-synt_ab_N"/>
    <property type="match status" value="1"/>
</dbReference>
<comment type="function">
    <text evidence="1 16">Produces ATP from ADP in the presence of a proton gradient across the membrane. The alpha chain is a regulatory subunit.</text>
</comment>
<dbReference type="NCBIfam" id="TIGR03324">
    <property type="entry name" value="alt_F1F0_F1_al"/>
    <property type="match status" value="1"/>
</dbReference>
<dbReference type="PANTHER" id="PTHR48082">
    <property type="entry name" value="ATP SYNTHASE SUBUNIT ALPHA, MITOCHONDRIAL"/>
    <property type="match status" value="1"/>
</dbReference>
<name>A0A290S5N6_9GAMM</name>
<sequence>MSDLSENTQNKNTKIHSLTNAFGDVFKHIQQGLKIVNSQLNLHEVGIITSVSTGIAKVSGLPGVGFEELIIFPGNVLGIAFNIDEKEVGVVLLGEYAHLQAGDEVRRSGRVMDVAVGNALLGRVINPLGEALDGGSVIQTEQRLPIERPAAPIMDRSPVTTPLQTGLIVIDAMIPIGRGQRELILGDRQTGKTAIAIDTILNQREQNVICIYCAIGQRASTVAKSIAILRAQNAMAYTVVVATEGNEPPGLQYIAPYAATSIAEYFMEQGRDVLIVYDDLTKHARAYRELSLLLRRPPGREAFPGDIFYIHSRLLERATHLNKERGGGSLTALPIIETEAQNISAYIPTNLISITDGQIYLSPSLFALGVLPAVDVGKSVSRVGGKAQRAAFRAVAGDLKLAYAQFEELETFARFGARLDDDTRRIIEHGRRIRASLHQSESSPMPVPEQIMLLLALSNGFLDSIELLKINDAKNILKKAVAQLDDTLCDRFDTAKSLSDDDRQTIVELAKRALVDFEPEKKAITT</sequence>
<dbReference type="SUPFAM" id="SSF50615">
    <property type="entry name" value="N-terminal domain of alpha and beta subunits of F1 ATP synthase"/>
    <property type="match status" value="1"/>
</dbReference>
<dbReference type="KEGG" id="part:PARC_a1753"/>
<evidence type="ECO:0000256" key="12">
    <source>
        <dbReference type="ARBA" id="ARBA00023196"/>
    </source>
</evidence>
<evidence type="ECO:0000259" key="18">
    <source>
        <dbReference type="Pfam" id="PF00306"/>
    </source>
</evidence>
<evidence type="ECO:0000256" key="16">
    <source>
        <dbReference type="HAMAP-Rule" id="MF_01346"/>
    </source>
</evidence>
<dbReference type="InterPro" id="IPR036121">
    <property type="entry name" value="ATPase_F1/V1/A1_a/bsu_N_sf"/>
</dbReference>
<dbReference type="FunFam" id="3.40.50.300:FF:000002">
    <property type="entry name" value="ATP synthase subunit alpha"/>
    <property type="match status" value="1"/>
</dbReference>
<dbReference type="PANTHER" id="PTHR48082:SF2">
    <property type="entry name" value="ATP SYNTHASE SUBUNIT ALPHA, MITOCHONDRIAL"/>
    <property type="match status" value="1"/>
</dbReference>
<proteinExistence type="inferred from homology"/>
<dbReference type="CDD" id="cd18116">
    <property type="entry name" value="ATP-synt_F1_alpha_N"/>
    <property type="match status" value="1"/>
</dbReference>
<keyword evidence="6 16" id="KW-0547">Nucleotide-binding</keyword>
<evidence type="ECO:0000256" key="4">
    <source>
        <dbReference type="ARBA" id="ARBA00022475"/>
    </source>
</evidence>
<dbReference type="Gene3D" id="3.40.50.300">
    <property type="entry name" value="P-loop containing nucleotide triphosphate hydrolases"/>
    <property type="match status" value="1"/>
</dbReference>
<evidence type="ECO:0000256" key="1">
    <source>
        <dbReference type="ARBA" id="ARBA00003784"/>
    </source>
</evidence>
<keyword evidence="10 16" id="KW-0406">Ion transport</keyword>
<feature type="domain" description="ATP synthase alpha subunit C-terminal" evidence="18">
    <location>
        <begin position="388"/>
        <end position="511"/>
    </location>
</feature>
<dbReference type="SUPFAM" id="SSF52540">
    <property type="entry name" value="P-loop containing nucleoside triphosphate hydrolases"/>
    <property type="match status" value="1"/>
</dbReference>
<dbReference type="NCBIfam" id="TIGR00962">
    <property type="entry name" value="atpA"/>
    <property type="match status" value="1"/>
</dbReference>
<evidence type="ECO:0000256" key="2">
    <source>
        <dbReference type="ARBA" id="ARBA00004370"/>
    </source>
</evidence>
<feature type="domain" description="ATPase F1/V1/A1 complex alpha/beta subunit nucleotide-binding" evidence="17">
    <location>
        <begin position="166"/>
        <end position="381"/>
    </location>
</feature>
<dbReference type="RefSeq" id="WP_010552608.1">
    <property type="nucleotide sequence ID" value="NZ_CP011025.1"/>
</dbReference>
<comment type="catalytic activity">
    <reaction evidence="16">
        <text>ATP + H2O + 4 H(+)(in) = ADP + phosphate + 5 H(+)(out)</text>
        <dbReference type="Rhea" id="RHEA:57720"/>
        <dbReference type="ChEBI" id="CHEBI:15377"/>
        <dbReference type="ChEBI" id="CHEBI:15378"/>
        <dbReference type="ChEBI" id="CHEBI:30616"/>
        <dbReference type="ChEBI" id="CHEBI:43474"/>
        <dbReference type="ChEBI" id="CHEBI:456216"/>
        <dbReference type="EC" id="7.1.2.2"/>
    </reaction>
</comment>
<evidence type="ECO:0000259" key="17">
    <source>
        <dbReference type="Pfam" id="PF00006"/>
    </source>
</evidence>
<evidence type="ECO:0000256" key="5">
    <source>
        <dbReference type="ARBA" id="ARBA00022519"/>
    </source>
</evidence>
<keyword evidence="11 16" id="KW-0472">Membrane</keyword>
<keyword evidence="5" id="KW-0997">Cell inner membrane</keyword>
<evidence type="ECO:0000256" key="15">
    <source>
        <dbReference type="ARBA" id="ARBA00026013"/>
    </source>
</evidence>
<evidence type="ECO:0000256" key="9">
    <source>
        <dbReference type="ARBA" id="ARBA00022967"/>
    </source>
</evidence>
<accession>A0A290S5N6</accession>
<feature type="site" description="Required for activity" evidence="16">
    <location>
        <position position="379"/>
    </location>
</feature>
<dbReference type="InterPro" id="IPR027417">
    <property type="entry name" value="P-loop_NTPase"/>
</dbReference>
<dbReference type="PROSITE" id="PS00152">
    <property type="entry name" value="ATPASE_ALPHA_BETA"/>
    <property type="match status" value="1"/>
</dbReference>
<dbReference type="InterPro" id="IPR023366">
    <property type="entry name" value="ATP_synth_asu-like_sf"/>
</dbReference>
<comment type="similarity">
    <text evidence="14">Belongs to the ATPase alpha/beta chains family. T3SS ATPase subfamily.</text>
</comment>
<keyword evidence="4 16" id="KW-1003">Cell membrane</keyword>
<dbReference type="Gene3D" id="1.20.150.20">
    <property type="entry name" value="ATP synthase alpha/beta chain, C-terminal domain"/>
    <property type="match status" value="1"/>
</dbReference>
<evidence type="ECO:0000313" key="21">
    <source>
        <dbReference type="Proteomes" id="UP000016505"/>
    </source>
</evidence>
<dbReference type="InterPro" id="IPR000194">
    <property type="entry name" value="ATPase_F1/V1/A1_a/bsu_nucl-bd"/>
</dbReference>
<keyword evidence="8 16" id="KW-0067">ATP-binding</keyword>
<evidence type="ECO:0000256" key="11">
    <source>
        <dbReference type="ARBA" id="ARBA00023136"/>
    </source>
</evidence>
<gene>
    <name evidence="16 20" type="primary">atpA</name>
    <name evidence="20" type="ORF">PARC_a1753</name>
</gene>
<keyword evidence="7 16" id="KW-0375">Hydrogen ion transport</keyword>
<keyword evidence="13 16" id="KW-0066">ATP synthesis</keyword>
<dbReference type="HAMAP" id="MF_01346">
    <property type="entry name" value="ATP_synth_alpha_bact"/>
    <property type="match status" value="1"/>
</dbReference>
<dbReference type="GO" id="GO:0005886">
    <property type="term" value="C:plasma membrane"/>
    <property type="evidence" value="ECO:0007669"/>
    <property type="project" value="UniProtKB-SubCell"/>
</dbReference>
<dbReference type="GO" id="GO:0005524">
    <property type="term" value="F:ATP binding"/>
    <property type="evidence" value="ECO:0007669"/>
    <property type="project" value="UniProtKB-UniRule"/>
</dbReference>
<dbReference type="InterPro" id="IPR017710">
    <property type="entry name" value="Alt_ATP_synth_F1_asu"/>
</dbReference>
<evidence type="ECO:0000256" key="14">
    <source>
        <dbReference type="ARBA" id="ARBA00024342"/>
    </source>
</evidence>
<dbReference type="SUPFAM" id="SSF47917">
    <property type="entry name" value="C-terminal domain of alpha and beta subunits of F1 ATP synthase"/>
    <property type="match status" value="1"/>
</dbReference>
<dbReference type="EMBL" id="CP011025">
    <property type="protein sequence ID" value="ATC86331.1"/>
    <property type="molecule type" value="Genomic_DNA"/>
</dbReference>
<evidence type="ECO:0000256" key="6">
    <source>
        <dbReference type="ARBA" id="ARBA00022741"/>
    </source>
</evidence>
<evidence type="ECO:0000313" key="20">
    <source>
        <dbReference type="EMBL" id="ATC86331.1"/>
    </source>
</evidence>